<dbReference type="Proteomes" id="UP001638806">
    <property type="component" value="Unassembled WGS sequence"/>
</dbReference>
<comment type="caution">
    <text evidence="1">The sequence shown here is derived from an EMBL/GenBank/DDBJ whole genome shotgun (WGS) entry which is preliminary data.</text>
</comment>
<proteinExistence type="predicted"/>
<evidence type="ECO:0000313" key="1">
    <source>
        <dbReference type="EMBL" id="KAL3955113.1"/>
    </source>
</evidence>
<evidence type="ECO:0000313" key="2">
    <source>
        <dbReference type="Proteomes" id="UP001638806"/>
    </source>
</evidence>
<keyword evidence="2" id="KW-1185">Reference proteome</keyword>
<sequence>MKATGPLLAKGFLARSVDELKRRSSIAWKLEAVKGPSGPRPLYDFHTRAAVNDCITMSDNLIGGSSESNLDFVDRRDTNTDTSSSVQTSSPAGYARFHGRISTSLPQGRPNIQRSGYAAFRTPDQPPTIFGKAVWDIDPYTYLAMRIKSDGRAYFINLQTEAVEPTDLHQHRLFAKRPGHWETVMVKWNDFVRTNHGFVVEPQTELLRQKVRSVGIGLTDRIEGPFELCIAQVWATNHVTEGATVVTSEESGLKNRKGKRFTGNGIAGGVSSRQARRLSIFMKYMVARIRSHAEEIAR</sequence>
<organism evidence="1 2">
    <name type="scientific">Purpureocillium lilacinum</name>
    <name type="common">Paecilomyces lilacinus</name>
    <dbReference type="NCBI Taxonomy" id="33203"/>
    <lineage>
        <taxon>Eukaryota</taxon>
        <taxon>Fungi</taxon>
        <taxon>Dikarya</taxon>
        <taxon>Ascomycota</taxon>
        <taxon>Pezizomycotina</taxon>
        <taxon>Sordariomycetes</taxon>
        <taxon>Hypocreomycetidae</taxon>
        <taxon>Hypocreales</taxon>
        <taxon>Ophiocordycipitaceae</taxon>
        <taxon>Purpureocillium</taxon>
    </lineage>
</organism>
<protein>
    <submittedName>
        <fullName evidence="1">Uncharacterized protein</fullName>
    </submittedName>
</protein>
<gene>
    <name evidence="1" type="ORF">ACCO45_010676</name>
</gene>
<dbReference type="EMBL" id="JBGNUJ010000010">
    <property type="protein sequence ID" value="KAL3955113.1"/>
    <property type="molecule type" value="Genomic_DNA"/>
</dbReference>
<name>A0ACC4DGG0_PURLI</name>
<accession>A0ACC4DGG0</accession>
<reference evidence="1" key="1">
    <citation type="submission" date="2024-12" db="EMBL/GenBank/DDBJ databases">
        <title>Comparative genomics and development of molecular markers within Purpureocillium lilacinum and among Purpureocillium species.</title>
        <authorList>
            <person name="Yeh Z.-Y."/>
            <person name="Ni N.-T."/>
            <person name="Lo P.-H."/>
            <person name="Mushyakhwo K."/>
            <person name="Lin C.-F."/>
            <person name="Nai Y.-S."/>
        </authorList>
    </citation>
    <scope>NUCLEOTIDE SEQUENCE</scope>
    <source>
        <strain evidence="1">NCHU-NPUST-175</strain>
    </source>
</reference>